<feature type="region of interest" description="Disordered" evidence="1">
    <location>
        <begin position="54"/>
        <end position="83"/>
    </location>
</feature>
<name>A0ABW2TGU3_9PSEU</name>
<keyword evidence="2" id="KW-0812">Transmembrane</keyword>
<keyword evidence="2" id="KW-1133">Transmembrane helix</keyword>
<evidence type="ECO:0000256" key="1">
    <source>
        <dbReference type="SAM" id="MobiDB-lite"/>
    </source>
</evidence>
<sequence>MVVLWSAIAAVISALVVLRLSDGGWLPSLLVGLGVALAVAAAAEPLVGGPARRRACRPAARRRAVRTSRPAARAPRAVPRSRP</sequence>
<accession>A0ABW2TGU3</accession>
<organism evidence="3 4">
    <name type="scientific">Actinokineospora soli</name>
    <dbReference type="NCBI Taxonomy" id="1048753"/>
    <lineage>
        <taxon>Bacteria</taxon>
        <taxon>Bacillati</taxon>
        <taxon>Actinomycetota</taxon>
        <taxon>Actinomycetes</taxon>
        <taxon>Pseudonocardiales</taxon>
        <taxon>Pseudonocardiaceae</taxon>
        <taxon>Actinokineospora</taxon>
    </lineage>
</organism>
<reference evidence="4" key="1">
    <citation type="journal article" date="2019" name="Int. J. Syst. Evol. Microbiol.">
        <title>The Global Catalogue of Microorganisms (GCM) 10K type strain sequencing project: providing services to taxonomists for standard genome sequencing and annotation.</title>
        <authorList>
            <consortium name="The Broad Institute Genomics Platform"/>
            <consortium name="The Broad Institute Genome Sequencing Center for Infectious Disease"/>
            <person name="Wu L."/>
            <person name="Ma J."/>
        </authorList>
    </citation>
    <scope>NUCLEOTIDE SEQUENCE [LARGE SCALE GENOMIC DNA]</scope>
    <source>
        <strain evidence="4">JCM 17695</strain>
    </source>
</reference>
<dbReference type="EMBL" id="JBHTEY010000004">
    <property type="protein sequence ID" value="MFC7612945.1"/>
    <property type="molecule type" value="Genomic_DNA"/>
</dbReference>
<protein>
    <submittedName>
        <fullName evidence="3">Uncharacterized protein</fullName>
    </submittedName>
</protein>
<keyword evidence="2" id="KW-0472">Membrane</keyword>
<dbReference type="Proteomes" id="UP001596512">
    <property type="component" value="Unassembled WGS sequence"/>
</dbReference>
<evidence type="ECO:0000256" key="2">
    <source>
        <dbReference type="SAM" id="Phobius"/>
    </source>
</evidence>
<feature type="transmembrane region" description="Helical" evidence="2">
    <location>
        <begin position="29"/>
        <end position="47"/>
    </location>
</feature>
<comment type="caution">
    <text evidence="3">The sequence shown here is derived from an EMBL/GenBank/DDBJ whole genome shotgun (WGS) entry which is preliminary data.</text>
</comment>
<proteinExistence type="predicted"/>
<feature type="compositionally biased region" description="Basic residues" evidence="1">
    <location>
        <begin position="54"/>
        <end position="66"/>
    </location>
</feature>
<feature type="compositionally biased region" description="Low complexity" evidence="1">
    <location>
        <begin position="67"/>
        <end position="83"/>
    </location>
</feature>
<evidence type="ECO:0000313" key="4">
    <source>
        <dbReference type="Proteomes" id="UP001596512"/>
    </source>
</evidence>
<gene>
    <name evidence="3" type="ORF">ACFQV2_04130</name>
</gene>
<evidence type="ECO:0000313" key="3">
    <source>
        <dbReference type="EMBL" id="MFC7612945.1"/>
    </source>
</evidence>
<keyword evidence="4" id="KW-1185">Reference proteome</keyword>